<evidence type="ECO:0000313" key="2">
    <source>
        <dbReference type="EMBL" id="MDG3496197.1"/>
    </source>
</evidence>
<dbReference type="Pfam" id="PF04577">
    <property type="entry name" value="Glyco_transf_61"/>
    <property type="match status" value="1"/>
</dbReference>
<dbReference type="Proteomes" id="UP001152872">
    <property type="component" value="Unassembled WGS sequence"/>
</dbReference>
<evidence type="ECO:0000259" key="1">
    <source>
        <dbReference type="Pfam" id="PF04577"/>
    </source>
</evidence>
<keyword evidence="2" id="KW-0328">Glycosyltransferase</keyword>
<proteinExistence type="predicted"/>
<accession>A0A9X4RJA8</accession>
<feature type="domain" description="Glycosyltransferase 61 catalytic" evidence="1">
    <location>
        <begin position="147"/>
        <end position="311"/>
    </location>
</feature>
<dbReference type="EC" id="2.4.-.-" evidence="2"/>
<gene>
    <name evidence="2" type="ORF">FEV09_16750</name>
</gene>
<keyword evidence="3" id="KW-1185">Reference proteome</keyword>
<name>A0A9X4RJA8_9CYAN</name>
<dbReference type="AlphaFoldDB" id="A0A9X4RJA8"/>
<dbReference type="InterPro" id="IPR049625">
    <property type="entry name" value="Glyco_transf_61_cat"/>
</dbReference>
<dbReference type="RefSeq" id="WP_009628361.1">
    <property type="nucleotide sequence ID" value="NZ_VBTY01000160.1"/>
</dbReference>
<keyword evidence="2" id="KW-0808">Transferase</keyword>
<sequence length="370" mass="43357">MKKIIQAIPFQLKIKLRSLGWGRINYSHLKHLIHYLNIDFSKKDTSKKFIFPNDELLTKQLSYELTNYSPYRHQEFVIEIQEPVIIEPLMGGVIARGNKIVEECYALPEGNEVPLPYLPMAIYKINQSTLNFQEAISLRHPWGDNNYFHFYNDILPKLGLLLDLNLLLNHPIIVSKKLYNTSYFQSAIQQAKLKHLHWIVQDKEYIRINNLITIRAHELTPQGIERNLKLLNITKIHKKQNRKIFLIRTSSNQRNLTNREEVVRICLELGFECIDCSKLSLQEQIEIFANARYIVGEHGAAFANIIYRNSGCLDILEIFPPHHISTCYFVISQCLGFNHYVYRCQIGSRDSYTLEPIKFERMLQQILLSN</sequence>
<evidence type="ECO:0000313" key="3">
    <source>
        <dbReference type="Proteomes" id="UP001152872"/>
    </source>
</evidence>
<dbReference type="EMBL" id="VBTY01000160">
    <property type="protein sequence ID" value="MDG3496197.1"/>
    <property type="molecule type" value="Genomic_DNA"/>
</dbReference>
<comment type="caution">
    <text evidence="2">The sequence shown here is derived from an EMBL/GenBank/DDBJ whole genome shotgun (WGS) entry which is preliminary data.</text>
</comment>
<organism evidence="2 3">
    <name type="scientific">Pseudanabaena catenata USMAC16</name>
    <dbReference type="NCBI Taxonomy" id="1855837"/>
    <lineage>
        <taxon>Bacteria</taxon>
        <taxon>Bacillati</taxon>
        <taxon>Cyanobacteriota</taxon>
        <taxon>Cyanophyceae</taxon>
        <taxon>Pseudanabaenales</taxon>
        <taxon>Pseudanabaenaceae</taxon>
        <taxon>Pseudanabaena</taxon>
    </lineage>
</organism>
<protein>
    <submittedName>
        <fullName evidence="2">Glycosyltransferase family 61 protein</fullName>
        <ecNumber evidence="2">2.4.-.-</ecNumber>
    </submittedName>
</protein>
<dbReference type="GO" id="GO:0016757">
    <property type="term" value="F:glycosyltransferase activity"/>
    <property type="evidence" value="ECO:0007669"/>
    <property type="project" value="UniProtKB-KW"/>
</dbReference>
<reference evidence="2" key="1">
    <citation type="submission" date="2019-05" db="EMBL/GenBank/DDBJ databases">
        <title>Whole genome sequencing of Pseudanabaena catenata USMAC16.</title>
        <authorList>
            <person name="Khan Z."/>
            <person name="Omar W.M."/>
            <person name="Convey P."/>
            <person name="Merican F."/>
            <person name="Najimudin N."/>
        </authorList>
    </citation>
    <scope>NUCLEOTIDE SEQUENCE</scope>
    <source>
        <strain evidence="2">USMAC16</strain>
    </source>
</reference>